<dbReference type="SUPFAM" id="SSF50729">
    <property type="entry name" value="PH domain-like"/>
    <property type="match status" value="1"/>
</dbReference>
<dbReference type="AlphaFoldDB" id="A0AAD8X1E8"/>
<dbReference type="Proteomes" id="UP001231189">
    <property type="component" value="Unassembled WGS sequence"/>
</dbReference>
<comment type="caution">
    <text evidence="2">The sequence shown here is derived from an EMBL/GenBank/DDBJ whole genome shotgun (WGS) entry which is preliminary data.</text>
</comment>
<dbReference type="InterPro" id="IPR051707">
    <property type="entry name" value="PI-Interact_SigTrans_Reg"/>
</dbReference>
<dbReference type="PANTHER" id="PTHR14336:SF8">
    <property type="entry name" value="PROTEIN OPY1"/>
    <property type="match status" value="1"/>
</dbReference>
<dbReference type="PROSITE" id="PS50003">
    <property type="entry name" value="PH_DOMAIN"/>
    <property type="match status" value="1"/>
</dbReference>
<evidence type="ECO:0000259" key="1">
    <source>
        <dbReference type="PROSITE" id="PS50003"/>
    </source>
</evidence>
<proteinExistence type="predicted"/>
<evidence type="ECO:0000313" key="3">
    <source>
        <dbReference type="Proteomes" id="UP001231189"/>
    </source>
</evidence>
<accession>A0AAD8X1E8</accession>
<dbReference type="Gene3D" id="2.30.29.30">
    <property type="entry name" value="Pleckstrin-homology domain (PH domain)/Phosphotyrosine-binding domain (PTB)"/>
    <property type="match status" value="1"/>
</dbReference>
<dbReference type="PANTHER" id="PTHR14336">
    <property type="entry name" value="TANDEM PH DOMAIN CONTAINING PROTEIN"/>
    <property type="match status" value="1"/>
</dbReference>
<evidence type="ECO:0000313" key="2">
    <source>
        <dbReference type="EMBL" id="KAK1693243.1"/>
    </source>
</evidence>
<name>A0AAD8X1E8_LOLMU</name>
<dbReference type="SMART" id="SM00233">
    <property type="entry name" value="PH"/>
    <property type="match status" value="1"/>
</dbReference>
<dbReference type="InterPro" id="IPR011993">
    <property type="entry name" value="PH-like_dom_sf"/>
</dbReference>
<dbReference type="EMBL" id="JAUUTY010000001">
    <property type="protein sequence ID" value="KAK1693243.1"/>
    <property type="molecule type" value="Genomic_DNA"/>
</dbReference>
<organism evidence="2 3">
    <name type="scientific">Lolium multiflorum</name>
    <name type="common">Italian ryegrass</name>
    <name type="synonym">Lolium perenne subsp. multiflorum</name>
    <dbReference type="NCBI Taxonomy" id="4521"/>
    <lineage>
        <taxon>Eukaryota</taxon>
        <taxon>Viridiplantae</taxon>
        <taxon>Streptophyta</taxon>
        <taxon>Embryophyta</taxon>
        <taxon>Tracheophyta</taxon>
        <taxon>Spermatophyta</taxon>
        <taxon>Magnoliopsida</taxon>
        <taxon>Liliopsida</taxon>
        <taxon>Poales</taxon>
        <taxon>Poaceae</taxon>
        <taxon>BOP clade</taxon>
        <taxon>Pooideae</taxon>
        <taxon>Poodae</taxon>
        <taxon>Poeae</taxon>
        <taxon>Poeae Chloroplast Group 2 (Poeae type)</taxon>
        <taxon>Loliodinae</taxon>
        <taxon>Loliinae</taxon>
        <taxon>Lolium</taxon>
    </lineage>
</organism>
<protein>
    <recommendedName>
        <fullName evidence="1">PH domain-containing protein</fullName>
    </recommendedName>
</protein>
<dbReference type="Pfam" id="PF00169">
    <property type="entry name" value="PH"/>
    <property type="match status" value="1"/>
</dbReference>
<dbReference type="FunFam" id="2.30.29.30:FF:000286">
    <property type="entry name" value="PH-protein kinase domain containing protein"/>
    <property type="match status" value="1"/>
</dbReference>
<sequence length="155" mass="17618">MNGRRRWFVLKQGELFWFKNSAVTCVLVPRGVIPVATCLIVKGAEDVLNRKFVFEFSTPQETMYFVADSEKAKKEWINPIGCSIVQHSTDDEIVDYNSGQTTTGINTDICFELLMLCSCLKFTKGNSNLFEGFGFPGTNNYTDILKHGTPYDRYM</sequence>
<dbReference type="InterPro" id="IPR001849">
    <property type="entry name" value="PH_domain"/>
</dbReference>
<gene>
    <name evidence="2" type="ORF">QYE76_009940</name>
</gene>
<keyword evidence="3" id="KW-1185">Reference proteome</keyword>
<feature type="domain" description="PH" evidence="1">
    <location>
        <begin position="1"/>
        <end position="85"/>
    </location>
</feature>
<reference evidence="2" key="1">
    <citation type="submission" date="2023-07" db="EMBL/GenBank/DDBJ databases">
        <title>A chromosome-level genome assembly of Lolium multiflorum.</title>
        <authorList>
            <person name="Chen Y."/>
            <person name="Copetti D."/>
            <person name="Kolliker R."/>
            <person name="Studer B."/>
        </authorList>
    </citation>
    <scope>NUCLEOTIDE SEQUENCE</scope>
    <source>
        <strain evidence="2">02402/16</strain>
        <tissue evidence="2">Leaf</tissue>
    </source>
</reference>